<reference evidence="5" key="1">
    <citation type="submission" date="2017-02" db="UniProtKB">
        <authorList>
            <consortium name="WormBaseParasite"/>
        </authorList>
    </citation>
    <scope>IDENTIFICATION</scope>
</reference>
<dbReference type="WBParaSite" id="DME_0000125801-mRNA-1">
    <property type="protein sequence ID" value="DME_0000125801-mRNA-1"/>
    <property type="gene ID" value="DME_0000125801"/>
</dbReference>
<feature type="region of interest" description="Disordered" evidence="1">
    <location>
        <begin position="164"/>
        <end position="187"/>
    </location>
</feature>
<dbReference type="Proteomes" id="UP000274756">
    <property type="component" value="Unassembled WGS sequence"/>
</dbReference>
<dbReference type="AlphaFoldDB" id="A0A0N4U3F4"/>
<gene>
    <name evidence="2" type="ORF">DME_LOCUS5618</name>
</gene>
<evidence type="ECO:0000313" key="3">
    <source>
        <dbReference type="Proteomes" id="UP000038040"/>
    </source>
</evidence>
<evidence type="ECO:0000313" key="2">
    <source>
        <dbReference type="EMBL" id="VDN55645.1"/>
    </source>
</evidence>
<organism evidence="3 5">
    <name type="scientific">Dracunculus medinensis</name>
    <name type="common">Guinea worm</name>
    <dbReference type="NCBI Taxonomy" id="318479"/>
    <lineage>
        <taxon>Eukaryota</taxon>
        <taxon>Metazoa</taxon>
        <taxon>Ecdysozoa</taxon>
        <taxon>Nematoda</taxon>
        <taxon>Chromadorea</taxon>
        <taxon>Rhabditida</taxon>
        <taxon>Spirurina</taxon>
        <taxon>Dracunculoidea</taxon>
        <taxon>Dracunculidae</taxon>
        <taxon>Dracunculus</taxon>
    </lineage>
</organism>
<evidence type="ECO:0000313" key="4">
    <source>
        <dbReference type="Proteomes" id="UP000274756"/>
    </source>
</evidence>
<protein>
    <submittedName>
        <fullName evidence="2 5">Uncharacterized protein</fullName>
    </submittedName>
</protein>
<keyword evidence="4" id="KW-1185">Reference proteome</keyword>
<evidence type="ECO:0000256" key="1">
    <source>
        <dbReference type="SAM" id="MobiDB-lite"/>
    </source>
</evidence>
<name>A0A0N4U3F4_DRAME</name>
<dbReference type="EMBL" id="UYYG01001153">
    <property type="protein sequence ID" value="VDN55645.1"/>
    <property type="molecule type" value="Genomic_DNA"/>
</dbReference>
<feature type="region of interest" description="Disordered" evidence="1">
    <location>
        <begin position="69"/>
        <end position="106"/>
    </location>
</feature>
<evidence type="ECO:0000313" key="5">
    <source>
        <dbReference type="WBParaSite" id="DME_0000125801-mRNA-1"/>
    </source>
</evidence>
<sequence length="214" mass="23858">MMLSQPTLHMQPVHSTFLHQQGGIAAQTEIYAQQTPVIINNITGINSISNSGNGEQADEWKPVESRRANRNGSKRYGFDKRGAYKGNSGRGGYRARQGGQHQSKNFMLNDGRSYVPNQRSDNQMFDHNKTTSVANSAIIGKKSEKKNDTIGSLENGGQMKHRYYRGNSRGNNGIKQNYNGYSRSGGNVPRRSRGYNYASDLQQCGFRFATDIVQ</sequence>
<feature type="compositionally biased region" description="Polar residues" evidence="1">
    <location>
        <begin position="168"/>
        <end position="185"/>
    </location>
</feature>
<proteinExistence type="predicted"/>
<dbReference type="Proteomes" id="UP000038040">
    <property type="component" value="Unplaced"/>
</dbReference>
<accession>A0A0N4U3F4</accession>
<reference evidence="2 4" key="2">
    <citation type="submission" date="2018-11" db="EMBL/GenBank/DDBJ databases">
        <authorList>
            <consortium name="Pathogen Informatics"/>
        </authorList>
    </citation>
    <scope>NUCLEOTIDE SEQUENCE [LARGE SCALE GENOMIC DNA]</scope>
</reference>